<dbReference type="GO" id="GO:0032297">
    <property type="term" value="P:negative regulation of DNA-templated DNA replication initiation"/>
    <property type="evidence" value="ECO:0007669"/>
    <property type="project" value="InterPro"/>
</dbReference>
<dbReference type="Gene3D" id="1.10.1220.10">
    <property type="entry name" value="Met repressor-like"/>
    <property type="match status" value="1"/>
</dbReference>
<feature type="domain" description="Negative modulator of initiation of replication SeqA N-terminal" evidence="6">
    <location>
        <begin position="3"/>
        <end position="36"/>
    </location>
</feature>
<dbReference type="Gene3D" id="1.20.1380.10">
    <property type="entry name" value="Replication modulator SeqA, C-terminal DNA-binding domain"/>
    <property type="match status" value="1"/>
</dbReference>
<dbReference type="Proteomes" id="UP000031671">
    <property type="component" value="Unassembled WGS sequence"/>
</dbReference>
<name>A0A0B8NUC1_9VIBR</name>
<dbReference type="SUPFAM" id="SSF47598">
    <property type="entry name" value="Ribbon-helix-helix"/>
    <property type="match status" value="1"/>
</dbReference>
<feature type="region of interest" description="Disordered" evidence="4">
    <location>
        <begin position="41"/>
        <end position="62"/>
    </location>
</feature>
<dbReference type="InterPro" id="IPR033761">
    <property type="entry name" value="SeqA_N"/>
</dbReference>
<evidence type="ECO:0000313" key="8">
    <source>
        <dbReference type="Proteomes" id="UP000031671"/>
    </source>
</evidence>
<feature type="domain" description="Replication modulator SeqA C-terminal DNA-binding" evidence="5">
    <location>
        <begin position="76"/>
        <end position="140"/>
    </location>
</feature>
<protein>
    <submittedName>
        <fullName evidence="7">SeqA protein</fullName>
    </submittedName>
</protein>
<evidence type="ECO:0000256" key="1">
    <source>
        <dbReference type="ARBA" id="ARBA00022490"/>
    </source>
</evidence>
<dbReference type="SUPFAM" id="SSF82808">
    <property type="entry name" value="Replication modulator SeqA, C-terminal DNA-binding domain"/>
    <property type="match status" value="1"/>
</dbReference>
<evidence type="ECO:0000313" key="7">
    <source>
        <dbReference type="EMBL" id="GAM57461.1"/>
    </source>
</evidence>
<evidence type="ECO:0000259" key="6">
    <source>
        <dbReference type="Pfam" id="PF17206"/>
    </source>
</evidence>
<dbReference type="GO" id="GO:0003677">
    <property type="term" value="F:DNA binding"/>
    <property type="evidence" value="ECO:0007669"/>
    <property type="project" value="UniProtKB-KW"/>
</dbReference>
<sequence length="150" mass="16728">MRMKTIEVDDELYRFIASRTQRIGESASDILRRLLNVDGESQQEPQAQVEADAEPAGAATPIVVGKPTSSFDPIKEIRSVLISDEFAAREKAIDRFMFILAALHRIDKDGFAEATQVKGRKRIYFADNEETLLASGKTTKQGRFLTHLSG</sequence>
<evidence type="ECO:0000256" key="4">
    <source>
        <dbReference type="SAM" id="MobiDB-lite"/>
    </source>
</evidence>
<reference evidence="7 8" key="2">
    <citation type="submission" date="2015-01" db="EMBL/GenBank/DDBJ databases">
        <authorList>
            <consortium name="NBRP consortium"/>
            <person name="Sawabe T."/>
            <person name="Meirelles P."/>
            <person name="Feng G."/>
            <person name="Sayaka M."/>
            <person name="Hattori M."/>
            <person name="Ohkuma M."/>
        </authorList>
    </citation>
    <scope>NUCLEOTIDE SEQUENCE [LARGE SCALE GENOMIC DNA]</scope>
    <source>
        <strain evidence="8">JCM 19231</strain>
    </source>
</reference>
<proteinExistence type="predicted"/>
<dbReference type="InterPro" id="IPR036835">
    <property type="entry name" value="SeqA_DNA-bd_C_sf"/>
</dbReference>
<evidence type="ECO:0000256" key="2">
    <source>
        <dbReference type="ARBA" id="ARBA00022880"/>
    </source>
</evidence>
<keyword evidence="2" id="KW-0236">DNA replication inhibitor</keyword>
<evidence type="ECO:0000259" key="5">
    <source>
        <dbReference type="Pfam" id="PF03925"/>
    </source>
</evidence>
<gene>
    <name evidence="7" type="ORF">JCM19231_1172</name>
</gene>
<comment type="caution">
    <text evidence="7">The sequence shown here is derived from an EMBL/GenBank/DDBJ whole genome shotgun (WGS) entry which is preliminary data.</text>
</comment>
<dbReference type="Pfam" id="PF03925">
    <property type="entry name" value="SeqA"/>
    <property type="match status" value="1"/>
</dbReference>
<accession>A0A0B8NUC1</accession>
<dbReference type="Pfam" id="PF17206">
    <property type="entry name" value="SeqA_N"/>
    <property type="match status" value="1"/>
</dbReference>
<dbReference type="InterPro" id="IPR010985">
    <property type="entry name" value="Ribbon_hlx_hlx"/>
</dbReference>
<dbReference type="EMBL" id="BBRZ01000054">
    <property type="protein sequence ID" value="GAM57461.1"/>
    <property type="molecule type" value="Genomic_DNA"/>
</dbReference>
<keyword evidence="3" id="KW-0238">DNA-binding</keyword>
<keyword evidence="1" id="KW-0963">Cytoplasm</keyword>
<reference evidence="7 8" key="1">
    <citation type="submission" date="2015-01" db="EMBL/GenBank/DDBJ databases">
        <title>Vibrio sp. C1 JCM 19231 whole genome shotgun sequence.</title>
        <authorList>
            <person name="Sawabe T."/>
            <person name="Meirelles P."/>
            <person name="Feng G."/>
            <person name="Sayaka M."/>
            <person name="Hattori M."/>
            <person name="Ohkuma M."/>
        </authorList>
    </citation>
    <scope>NUCLEOTIDE SEQUENCE [LARGE SCALE GENOMIC DNA]</scope>
    <source>
        <strain evidence="8">JCM 19231</strain>
    </source>
</reference>
<dbReference type="InterPro" id="IPR005621">
    <property type="entry name" value="SeqA"/>
</dbReference>
<dbReference type="GO" id="GO:0006355">
    <property type="term" value="P:regulation of DNA-templated transcription"/>
    <property type="evidence" value="ECO:0007669"/>
    <property type="project" value="InterPro"/>
</dbReference>
<dbReference type="InterPro" id="IPR013321">
    <property type="entry name" value="Arc_rbn_hlx_hlx"/>
</dbReference>
<dbReference type="AlphaFoldDB" id="A0A0B8NUC1"/>
<dbReference type="PIRSF" id="PIRSF019401">
    <property type="entry name" value="SeqA"/>
    <property type="match status" value="1"/>
</dbReference>
<dbReference type="InterPro" id="IPR026577">
    <property type="entry name" value="SeqA_DNA-bd_C"/>
</dbReference>
<keyword evidence="8" id="KW-1185">Reference proteome</keyword>
<evidence type="ECO:0000256" key="3">
    <source>
        <dbReference type="ARBA" id="ARBA00023125"/>
    </source>
</evidence>
<organism evidence="7 8">
    <name type="scientific">Vibrio ishigakensis</name>
    <dbReference type="NCBI Taxonomy" id="1481914"/>
    <lineage>
        <taxon>Bacteria</taxon>
        <taxon>Pseudomonadati</taxon>
        <taxon>Pseudomonadota</taxon>
        <taxon>Gammaproteobacteria</taxon>
        <taxon>Vibrionales</taxon>
        <taxon>Vibrionaceae</taxon>
        <taxon>Vibrio</taxon>
    </lineage>
</organism>